<dbReference type="InterPro" id="IPR036770">
    <property type="entry name" value="Ankyrin_rpt-contain_sf"/>
</dbReference>
<evidence type="ECO:0000313" key="4">
    <source>
        <dbReference type="EMBL" id="CAB3993857.1"/>
    </source>
</evidence>
<protein>
    <submittedName>
        <fullName evidence="4">Phosphatase 1 regulatory subunit 27</fullName>
    </submittedName>
</protein>
<evidence type="ECO:0000313" key="5">
    <source>
        <dbReference type="Proteomes" id="UP001152795"/>
    </source>
</evidence>
<organism evidence="4 5">
    <name type="scientific">Paramuricea clavata</name>
    <name type="common">Red gorgonian</name>
    <name type="synonym">Violescent sea-whip</name>
    <dbReference type="NCBI Taxonomy" id="317549"/>
    <lineage>
        <taxon>Eukaryota</taxon>
        <taxon>Metazoa</taxon>
        <taxon>Cnidaria</taxon>
        <taxon>Anthozoa</taxon>
        <taxon>Octocorallia</taxon>
        <taxon>Malacalcyonacea</taxon>
        <taxon>Plexauridae</taxon>
        <taxon>Paramuricea</taxon>
    </lineage>
</organism>
<accession>A0A7D9DTR7</accession>
<dbReference type="SUPFAM" id="SSF48403">
    <property type="entry name" value="Ankyrin repeat"/>
    <property type="match status" value="1"/>
</dbReference>
<dbReference type="SMART" id="SM00248">
    <property type="entry name" value="ANK"/>
    <property type="match status" value="2"/>
</dbReference>
<keyword evidence="5" id="KW-1185">Reference proteome</keyword>
<dbReference type="AlphaFoldDB" id="A0A7D9DTR7"/>
<comment type="caution">
    <text evidence="4">The sequence shown here is derived from an EMBL/GenBank/DDBJ whole genome shotgun (WGS) entry which is preliminary data.</text>
</comment>
<dbReference type="GO" id="GO:0019208">
    <property type="term" value="F:phosphatase regulator activity"/>
    <property type="evidence" value="ECO:0007669"/>
    <property type="project" value="TreeGrafter"/>
</dbReference>
<name>A0A7D9DTR7_PARCT</name>
<dbReference type="Gene3D" id="1.25.40.20">
    <property type="entry name" value="Ankyrin repeat-containing domain"/>
    <property type="match status" value="1"/>
</dbReference>
<dbReference type="PROSITE" id="PS50088">
    <property type="entry name" value="ANK_REPEAT"/>
    <property type="match status" value="2"/>
</dbReference>
<keyword evidence="1" id="KW-0217">Developmental protein</keyword>
<comment type="similarity">
    <text evidence="3">Belongs to the NRARP family.</text>
</comment>
<dbReference type="PANTHER" id="PTHR24179">
    <property type="entry name" value="PROTEIN PHOSPHATASE 1 REGULATORY SUBUNIT 12"/>
    <property type="match status" value="1"/>
</dbReference>
<dbReference type="EMBL" id="CACRXK020002340">
    <property type="protein sequence ID" value="CAB3993857.1"/>
    <property type="molecule type" value="Genomic_DNA"/>
</dbReference>
<dbReference type="OrthoDB" id="19014at2759"/>
<dbReference type="GO" id="GO:0005737">
    <property type="term" value="C:cytoplasm"/>
    <property type="evidence" value="ECO:0007669"/>
    <property type="project" value="TreeGrafter"/>
</dbReference>
<proteinExistence type="inferred from homology"/>
<keyword evidence="2" id="KW-0677">Repeat</keyword>
<dbReference type="Proteomes" id="UP001152795">
    <property type="component" value="Unassembled WGS sequence"/>
</dbReference>
<dbReference type="PROSITE" id="PS50297">
    <property type="entry name" value="ANK_REP_REGION"/>
    <property type="match status" value="2"/>
</dbReference>
<dbReference type="InterPro" id="IPR002110">
    <property type="entry name" value="Ankyrin_rpt"/>
</dbReference>
<evidence type="ECO:0000256" key="1">
    <source>
        <dbReference type="ARBA" id="ARBA00022473"/>
    </source>
</evidence>
<dbReference type="PANTHER" id="PTHR24179:SF21">
    <property type="entry name" value="MYOSIN BINDING SUBUNIT, ISOFORM O"/>
    <property type="match status" value="1"/>
</dbReference>
<evidence type="ECO:0000256" key="2">
    <source>
        <dbReference type="ARBA" id="ARBA00022737"/>
    </source>
</evidence>
<gene>
    <name evidence="4" type="ORF">PACLA_8A031259</name>
</gene>
<sequence>MSNVERKVKFPHSLVFKEVVKEGDSSEIVEFLKRPSVDTGIVNTTLTSTHGGTALHEFVRDGNMKCVRVLVNLGADVNLHDCTGWTPLHYSVNSEDMRITKFLLKHGADPDVLSYDGKTPVDITDNFEMIELLMAHYGNL</sequence>
<dbReference type="Pfam" id="PF12796">
    <property type="entry name" value="Ank_2"/>
    <property type="match status" value="1"/>
</dbReference>
<evidence type="ECO:0000256" key="3">
    <source>
        <dbReference type="ARBA" id="ARBA00038386"/>
    </source>
</evidence>
<dbReference type="InterPro" id="IPR051226">
    <property type="entry name" value="PP1_Regulatory_Subunit"/>
</dbReference>
<reference evidence="4" key="1">
    <citation type="submission" date="2020-04" db="EMBL/GenBank/DDBJ databases">
        <authorList>
            <person name="Alioto T."/>
            <person name="Alioto T."/>
            <person name="Gomez Garrido J."/>
        </authorList>
    </citation>
    <scope>NUCLEOTIDE SEQUENCE</scope>
    <source>
        <strain evidence="4">A484AB</strain>
    </source>
</reference>
<dbReference type="GO" id="GO:0004857">
    <property type="term" value="F:enzyme inhibitor activity"/>
    <property type="evidence" value="ECO:0007669"/>
    <property type="project" value="TreeGrafter"/>
</dbReference>